<accession>Q5H4V6</accession>
<protein>
    <submittedName>
        <fullName evidence="2">Uncharacterized protein</fullName>
    </submittedName>
</protein>
<proteinExistence type="predicted"/>
<reference evidence="2 3" key="1">
    <citation type="journal article" date="2005" name="Nucleic Acids Res.">
        <title>The genome sequence of Xanthomonas oryzae pathovar oryzae KACC10331, the bacterial blight pathogen of rice.</title>
        <authorList>
            <person name="Lee B.M."/>
            <person name="Park Y.J."/>
            <person name="Park D.S."/>
            <person name="Kang H.W."/>
            <person name="Kim J.G."/>
            <person name="Song E.S."/>
            <person name="Park I.C."/>
            <person name="Yoon U.H."/>
            <person name="Hahn J.H."/>
            <person name="Koo B.S."/>
            <person name="Lee G.B."/>
            <person name="Kim H."/>
            <person name="Park H.S."/>
            <person name="Yoon K.O."/>
            <person name="Kim J.H."/>
            <person name="Jung C.H."/>
            <person name="Koh N.H."/>
            <person name="Seo J.S."/>
            <person name="Go S.J."/>
        </authorList>
    </citation>
    <scope>NUCLEOTIDE SEQUENCE [LARGE SCALE GENOMIC DNA]</scope>
    <source>
        <strain evidence="3">KACC10331 / KXO85</strain>
    </source>
</reference>
<name>Q5H4V6_XANOR</name>
<evidence type="ECO:0000313" key="3">
    <source>
        <dbReference type="Proteomes" id="UP000006735"/>
    </source>
</evidence>
<dbReference type="KEGG" id="xoo:XOO0760"/>
<dbReference type="STRING" id="291331.XOO0760"/>
<dbReference type="AlphaFoldDB" id="Q5H4V6"/>
<sequence length="283" mass="27077">MQHPNATRWHMAINSVSSVGSPAGRLIDLEAGTSGPASIAAPTIAPSGEARLSSLTRAPSRPAPRPPADVNAPAQTAHAAAPGRLQQLGAYGGPVLDAAASGLSMAASRLSAAPRTAGLTGTVSGALWAGGAAINQLGNVPANALVSGANAVGAAAGVLSAVAPSLTGSDNTSVAYASAAAWAVNGGANLLRAANDAGRALPSRVLQGVSGAANMAAAGLAAAATAASQQNAPLKAVNLGTASSVAWGIGAFAALGSAWTAAPRDDASVEAAPAQLQRSDAAV</sequence>
<feature type="region of interest" description="Disordered" evidence="1">
    <location>
        <begin position="55"/>
        <end position="79"/>
    </location>
</feature>
<dbReference type="EMBL" id="AE013598">
    <property type="protein sequence ID" value="AAW74014.1"/>
    <property type="molecule type" value="Genomic_DNA"/>
</dbReference>
<organism evidence="2 3">
    <name type="scientific">Xanthomonas oryzae pv. oryzae (strain KACC10331 / KXO85)</name>
    <dbReference type="NCBI Taxonomy" id="291331"/>
    <lineage>
        <taxon>Bacteria</taxon>
        <taxon>Pseudomonadati</taxon>
        <taxon>Pseudomonadota</taxon>
        <taxon>Gammaproteobacteria</taxon>
        <taxon>Lysobacterales</taxon>
        <taxon>Lysobacteraceae</taxon>
        <taxon>Xanthomonas</taxon>
    </lineage>
</organism>
<evidence type="ECO:0000313" key="2">
    <source>
        <dbReference type="EMBL" id="AAW74014.1"/>
    </source>
</evidence>
<dbReference type="HOGENOM" id="CLU_088600_0_0_6"/>
<dbReference type="Proteomes" id="UP000006735">
    <property type="component" value="Chromosome"/>
</dbReference>
<keyword evidence="3" id="KW-1185">Reference proteome</keyword>
<gene>
    <name evidence="2" type="ordered locus">XOO0760</name>
</gene>
<evidence type="ECO:0000256" key="1">
    <source>
        <dbReference type="SAM" id="MobiDB-lite"/>
    </source>
</evidence>